<protein>
    <submittedName>
        <fullName evidence="2">Unnamed protein product</fullName>
    </submittedName>
</protein>
<evidence type="ECO:0000256" key="1">
    <source>
        <dbReference type="SAM" id="Phobius"/>
    </source>
</evidence>
<accession>A0A9W6Z4I8</accession>
<keyword evidence="1" id="KW-1133">Transmembrane helix</keyword>
<gene>
    <name evidence="2" type="ORF">Amon01_000816700</name>
</gene>
<sequence>MHLQKKKKEEWHLIGGGSALTTHHLGTDQIPISNFQFTHMHPQIDAQIVSKALGRFLLAGVTTLGSSLINLTTVVWSPIVGPFWGKLPFWLLE</sequence>
<keyword evidence="1" id="KW-0812">Transmembrane</keyword>
<keyword evidence="3" id="KW-1185">Reference proteome</keyword>
<reference evidence="2" key="1">
    <citation type="submission" date="2023-04" db="EMBL/GenBank/DDBJ databases">
        <title>Ambrosiozyma monospora NBRC 1965.</title>
        <authorList>
            <person name="Ichikawa N."/>
            <person name="Sato H."/>
            <person name="Tonouchi N."/>
        </authorList>
    </citation>
    <scope>NUCLEOTIDE SEQUENCE</scope>
    <source>
        <strain evidence="2">NBRC 1965</strain>
    </source>
</reference>
<comment type="caution">
    <text evidence="2">The sequence shown here is derived from an EMBL/GenBank/DDBJ whole genome shotgun (WGS) entry which is preliminary data.</text>
</comment>
<evidence type="ECO:0000313" key="2">
    <source>
        <dbReference type="EMBL" id="GMG56098.1"/>
    </source>
</evidence>
<feature type="transmembrane region" description="Helical" evidence="1">
    <location>
        <begin position="56"/>
        <end position="79"/>
    </location>
</feature>
<dbReference type="AlphaFoldDB" id="A0A9W6Z4I8"/>
<name>A0A9W6Z4I8_AMBMO</name>
<keyword evidence="1" id="KW-0472">Membrane</keyword>
<organism evidence="2 3">
    <name type="scientific">Ambrosiozyma monospora</name>
    <name type="common">Yeast</name>
    <name type="synonym">Endomycopsis monosporus</name>
    <dbReference type="NCBI Taxonomy" id="43982"/>
    <lineage>
        <taxon>Eukaryota</taxon>
        <taxon>Fungi</taxon>
        <taxon>Dikarya</taxon>
        <taxon>Ascomycota</taxon>
        <taxon>Saccharomycotina</taxon>
        <taxon>Pichiomycetes</taxon>
        <taxon>Pichiales</taxon>
        <taxon>Pichiaceae</taxon>
        <taxon>Ambrosiozyma</taxon>
    </lineage>
</organism>
<evidence type="ECO:0000313" key="3">
    <source>
        <dbReference type="Proteomes" id="UP001165063"/>
    </source>
</evidence>
<dbReference type="EMBL" id="BSXU01006892">
    <property type="protein sequence ID" value="GMG56098.1"/>
    <property type="molecule type" value="Genomic_DNA"/>
</dbReference>
<dbReference type="Proteomes" id="UP001165063">
    <property type="component" value="Unassembled WGS sequence"/>
</dbReference>
<proteinExistence type="predicted"/>